<dbReference type="Proteomes" id="UP000236063">
    <property type="component" value="Unassembled WGS sequence"/>
</dbReference>
<gene>
    <name evidence="1" type="ORF">C1167_24130</name>
</gene>
<reference evidence="1 2" key="1">
    <citation type="submission" date="2018-01" db="EMBL/GenBank/DDBJ databases">
        <title>Multi-drug resistant Enterobacter species isolated from the International Space Station and comparative genomic analyses with human pathogenic strains.</title>
        <authorList>
            <person name="Singh N.K."/>
            <person name="Bezdan D."/>
            <person name="McIntyre A."/>
            <person name="Sielaff A.C."/>
            <person name="Wheeler K."/>
            <person name="Mason C."/>
            <person name="Venkateswaran K."/>
        </authorList>
    </citation>
    <scope>NUCLEOTIDE SEQUENCE [LARGE SCALE GENOMIC DNA]</scope>
    <source>
        <strain evidence="1 2">IF2SW-P2</strain>
    </source>
</reference>
<protein>
    <recommendedName>
        <fullName evidence="3">Transposase</fullName>
    </recommendedName>
</protein>
<organism evidence="1 2">
    <name type="scientific">Enterobacter bugandensis</name>
    <dbReference type="NCBI Taxonomy" id="881260"/>
    <lineage>
        <taxon>Bacteria</taxon>
        <taxon>Pseudomonadati</taxon>
        <taxon>Pseudomonadota</taxon>
        <taxon>Gammaproteobacteria</taxon>
        <taxon>Enterobacterales</taxon>
        <taxon>Enterobacteriaceae</taxon>
        <taxon>Enterobacter</taxon>
    </lineage>
</organism>
<proteinExistence type="predicted"/>
<dbReference type="EMBL" id="POUR01000002">
    <property type="protein sequence ID" value="PNF66378.1"/>
    <property type="molecule type" value="Genomic_DNA"/>
</dbReference>
<evidence type="ECO:0000313" key="2">
    <source>
        <dbReference type="Proteomes" id="UP000236063"/>
    </source>
</evidence>
<evidence type="ECO:0000313" key="1">
    <source>
        <dbReference type="EMBL" id="PNF66378.1"/>
    </source>
</evidence>
<name>A0ABX4VGD1_9ENTR</name>
<comment type="caution">
    <text evidence="1">The sequence shown here is derived from an EMBL/GenBank/DDBJ whole genome shotgun (WGS) entry which is preliminary data.</text>
</comment>
<keyword evidence="2" id="KW-1185">Reference proteome</keyword>
<evidence type="ECO:0008006" key="3">
    <source>
        <dbReference type="Google" id="ProtNLM"/>
    </source>
</evidence>
<dbReference type="RefSeq" id="WP_069733736.1">
    <property type="nucleotide sequence ID" value="NZ_CP143736.1"/>
</dbReference>
<sequence length="73" mass="8635">MQPTFGCAGNGAPDNADVWHLRFHWRRDGKELLNKVQQGHYWLSPMQQVHCRNGQTMAPRALHNHNEKRQRLY</sequence>
<accession>A0ABX4VGD1</accession>